<proteinExistence type="predicted"/>
<reference evidence="1" key="1">
    <citation type="submission" date="2014-12" db="EMBL/GenBank/DDBJ databases">
        <title>Insight into the proteome of Arion vulgaris.</title>
        <authorList>
            <person name="Aradska J."/>
            <person name="Bulat T."/>
            <person name="Smidak R."/>
            <person name="Sarate P."/>
            <person name="Gangsoo J."/>
            <person name="Sialana F."/>
            <person name="Bilban M."/>
            <person name="Lubec G."/>
        </authorList>
    </citation>
    <scope>NUCLEOTIDE SEQUENCE</scope>
    <source>
        <tissue evidence="1">Skin</tissue>
    </source>
</reference>
<accession>A0A0B7ALK2</accession>
<gene>
    <name evidence="1" type="primary">ORF127761</name>
</gene>
<dbReference type="AlphaFoldDB" id="A0A0B7ALK2"/>
<dbReference type="EMBL" id="HACG01034883">
    <property type="protein sequence ID" value="CEK81748.1"/>
    <property type="molecule type" value="Transcribed_RNA"/>
</dbReference>
<organism evidence="1">
    <name type="scientific">Arion vulgaris</name>
    <dbReference type="NCBI Taxonomy" id="1028688"/>
    <lineage>
        <taxon>Eukaryota</taxon>
        <taxon>Metazoa</taxon>
        <taxon>Spiralia</taxon>
        <taxon>Lophotrochozoa</taxon>
        <taxon>Mollusca</taxon>
        <taxon>Gastropoda</taxon>
        <taxon>Heterobranchia</taxon>
        <taxon>Euthyneura</taxon>
        <taxon>Panpulmonata</taxon>
        <taxon>Eupulmonata</taxon>
        <taxon>Stylommatophora</taxon>
        <taxon>Helicina</taxon>
        <taxon>Arionoidea</taxon>
        <taxon>Arionidae</taxon>
        <taxon>Arion</taxon>
    </lineage>
</organism>
<evidence type="ECO:0000313" key="1">
    <source>
        <dbReference type="EMBL" id="CEK81748.1"/>
    </source>
</evidence>
<sequence length="50" mass="5892">MGQSKSSTCLGWIENPQAPQLFNMCNINTTWHLTEEQELKHCWIIEEEEI</sequence>
<name>A0A0B7ALK2_9EUPU</name>
<protein>
    <submittedName>
        <fullName evidence="1">Uncharacterized protein</fullName>
    </submittedName>
</protein>